<dbReference type="PANTHER" id="PTHR13847">
    <property type="entry name" value="SARCOSINE DEHYDROGENASE-RELATED"/>
    <property type="match status" value="1"/>
</dbReference>
<dbReference type="PANTHER" id="PTHR13847:SF281">
    <property type="entry name" value="FAD DEPENDENT OXIDOREDUCTASE DOMAIN-CONTAINING PROTEIN"/>
    <property type="match status" value="1"/>
</dbReference>
<dbReference type="AlphaFoldDB" id="G0QWB5"/>
<name>G0QWB5_ICHMU</name>
<dbReference type="InParanoid" id="G0QWB5"/>
<reference evidence="2 3" key="1">
    <citation type="submission" date="2011-07" db="EMBL/GenBank/DDBJ databases">
        <authorList>
            <person name="Coyne R."/>
            <person name="Brami D."/>
            <person name="Johnson J."/>
            <person name="Hostetler J."/>
            <person name="Hannick L."/>
            <person name="Clark T."/>
            <person name="Cassidy-Hanley D."/>
            <person name="Inman J."/>
        </authorList>
    </citation>
    <scope>NUCLEOTIDE SEQUENCE [LARGE SCALE GENOMIC DNA]</scope>
    <source>
        <strain evidence="2 3">G5</strain>
    </source>
</reference>
<dbReference type="RefSeq" id="XP_004032074.1">
    <property type="nucleotide sequence ID" value="XM_004032026.1"/>
</dbReference>
<dbReference type="Pfam" id="PF01266">
    <property type="entry name" value="DAO"/>
    <property type="match status" value="1"/>
</dbReference>
<accession>G0QWB5</accession>
<evidence type="ECO:0000313" key="3">
    <source>
        <dbReference type="Proteomes" id="UP000008983"/>
    </source>
</evidence>
<dbReference type="InterPro" id="IPR006076">
    <property type="entry name" value="FAD-dep_OxRdtase"/>
</dbReference>
<feature type="domain" description="FAD dependent oxidoreductase" evidence="1">
    <location>
        <begin position="15"/>
        <end position="59"/>
    </location>
</feature>
<dbReference type="SUPFAM" id="SSF51905">
    <property type="entry name" value="FAD/NAD(P)-binding domain"/>
    <property type="match status" value="1"/>
</dbReference>
<dbReference type="GeneID" id="14906605"/>
<organism evidence="2 3">
    <name type="scientific">Ichthyophthirius multifiliis</name>
    <name type="common">White spot disease agent</name>
    <name type="synonym">Ich</name>
    <dbReference type="NCBI Taxonomy" id="5932"/>
    <lineage>
        <taxon>Eukaryota</taxon>
        <taxon>Sar</taxon>
        <taxon>Alveolata</taxon>
        <taxon>Ciliophora</taxon>
        <taxon>Intramacronucleata</taxon>
        <taxon>Oligohymenophorea</taxon>
        <taxon>Hymenostomatida</taxon>
        <taxon>Ophryoglenina</taxon>
        <taxon>Ichthyophthirius</taxon>
    </lineage>
</organism>
<keyword evidence="2" id="KW-0560">Oxidoreductase</keyword>
<evidence type="ECO:0000259" key="1">
    <source>
        <dbReference type="Pfam" id="PF01266"/>
    </source>
</evidence>
<dbReference type="EMBL" id="GL983987">
    <property type="protein sequence ID" value="EGR30487.1"/>
    <property type="molecule type" value="Genomic_DNA"/>
</dbReference>
<proteinExistence type="predicted"/>
<dbReference type="Proteomes" id="UP000008983">
    <property type="component" value="Unassembled WGS sequence"/>
</dbReference>
<evidence type="ECO:0000313" key="2">
    <source>
        <dbReference type="EMBL" id="EGR30487.1"/>
    </source>
</evidence>
<dbReference type="InterPro" id="IPR036188">
    <property type="entry name" value="FAD/NAD-bd_sf"/>
</dbReference>
<gene>
    <name evidence="2" type="ORF">IMG5_130790</name>
</gene>
<dbReference type="EC" id="1.1.5.3" evidence="2"/>
<dbReference type="Gene3D" id="3.50.50.60">
    <property type="entry name" value="FAD/NAD(P)-binding domain"/>
    <property type="match status" value="1"/>
</dbReference>
<sequence>MFSLWDKQSFLLNNDVIIIGGGISGLSCASSILETYPEKKVIILERGQTPQGASTKNGGEHQGRILVGGGLDQEYINESSCDLVNSQVLQNKILNFLNECILLNTPYEIDFNWSGIMAISKKDITLIDYLIDKESENVFYVGRYCGRGMILSSIAGEEMRNLVYQGKSRL</sequence>
<dbReference type="GO" id="GO:0005737">
    <property type="term" value="C:cytoplasm"/>
    <property type="evidence" value="ECO:0007669"/>
    <property type="project" value="TreeGrafter"/>
</dbReference>
<protein>
    <submittedName>
        <fullName evidence="2">Oxidoreductase, putative</fullName>
        <ecNumber evidence="2">1.1.5.3</ecNumber>
    </submittedName>
</protein>
<dbReference type="GO" id="GO:0004368">
    <property type="term" value="F:glycerol-3-phosphate dehydrogenase (quinone) activity"/>
    <property type="evidence" value="ECO:0007669"/>
    <property type="project" value="UniProtKB-EC"/>
</dbReference>
<dbReference type="PROSITE" id="PS51257">
    <property type="entry name" value="PROKAR_LIPOPROTEIN"/>
    <property type="match status" value="1"/>
</dbReference>
<keyword evidence="3" id="KW-1185">Reference proteome</keyword>